<protein>
    <submittedName>
        <fullName evidence="1">Uncharacterized protein</fullName>
    </submittedName>
</protein>
<dbReference type="Proteomes" id="UP000316621">
    <property type="component" value="Chromosome 10"/>
</dbReference>
<gene>
    <name evidence="1" type="ORF">C5167_043999</name>
</gene>
<proteinExistence type="predicted"/>
<accession>A0A4Y7LB71</accession>
<dbReference type="EMBL" id="CM010724">
    <property type="protein sequence ID" value="RZC81419.1"/>
    <property type="molecule type" value="Genomic_DNA"/>
</dbReference>
<dbReference type="AlphaFoldDB" id="A0A4Y7LB71"/>
<evidence type="ECO:0000313" key="2">
    <source>
        <dbReference type="Proteomes" id="UP000316621"/>
    </source>
</evidence>
<sequence>MIIGNTGCIQIELNLDELLLMLLDVTRRSDDNMIRRVVVGAIVNLANGVQHHCQPSTISLYSTIDGKNVAYLST</sequence>
<dbReference type="Gramene" id="RZC81419">
    <property type="protein sequence ID" value="RZC81419"/>
    <property type="gene ID" value="C5167_043999"/>
</dbReference>
<evidence type="ECO:0000313" key="1">
    <source>
        <dbReference type="EMBL" id="RZC81419.1"/>
    </source>
</evidence>
<name>A0A4Y7LB71_PAPSO</name>
<keyword evidence="2" id="KW-1185">Reference proteome</keyword>
<organism evidence="1 2">
    <name type="scientific">Papaver somniferum</name>
    <name type="common">Opium poppy</name>
    <dbReference type="NCBI Taxonomy" id="3469"/>
    <lineage>
        <taxon>Eukaryota</taxon>
        <taxon>Viridiplantae</taxon>
        <taxon>Streptophyta</taxon>
        <taxon>Embryophyta</taxon>
        <taxon>Tracheophyta</taxon>
        <taxon>Spermatophyta</taxon>
        <taxon>Magnoliopsida</taxon>
        <taxon>Ranunculales</taxon>
        <taxon>Papaveraceae</taxon>
        <taxon>Papaveroideae</taxon>
        <taxon>Papaver</taxon>
    </lineage>
</organism>
<reference evidence="1 2" key="1">
    <citation type="journal article" date="2018" name="Science">
        <title>The opium poppy genome and morphinan production.</title>
        <authorList>
            <person name="Guo L."/>
            <person name="Winzer T."/>
            <person name="Yang X."/>
            <person name="Li Y."/>
            <person name="Ning Z."/>
            <person name="He Z."/>
            <person name="Teodor R."/>
            <person name="Lu Y."/>
            <person name="Bowser T.A."/>
            <person name="Graham I.A."/>
            <person name="Ye K."/>
        </authorList>
    </citation>
    <scope>NUCLEOTIDE SEQUENCE [LARGE SCALE GENOMIC DNA]</scope>
    <source>
        <strain evidence="2">cv. HN1</strain>
        <tissue evidence="1">Leaves</tissue>
    </source>
</reference>